<dbReference type="SUPFAM" id="SSF52113">
    <property type="entry name" value="BRCT domain"/>
    <property type="match status" value="1"/>
</dbReference>
<dbReference type="CDD" id="cd17748">
    <property type="entry name" value="BRCT_DNA_ligase_like"/>
    <property type="match status" value="1"/>
</dbReference>
<dbReference type="InterPro" id="IPR001357">
    <property type="entry name" value="BRCT_dom"/>
</dbReference>
<dbReference type="GO" id="GO:0006259">
    <property type="term" value="P:DNA metabolic process"/>
    <property type="evidence" value="ECO:0007669"/>
    <property type="project" value="UniProtKB-ARBA"/>
</dbReference>
<dbReference type="SUPFAM" id="SSF53098">
    <property type="entry name" value="Ribonuclease H-like"/>
    <property type="match status" value="1"/>
</dbReference>
<name>A0A3S4DFC9_9BRAD</name>
<dbReference type="PANTHER" id="PTHR30231:SF42">
    <property type="entry name" value="EXONUCLEASE"/>
    <property type="match status" value="1"/>
</dbReference>
<dbReference type="InterPro" id="IPR036420">
    <property type="entry name" value="BRCT_dom_sf"/>
</dbReference>
<keyword evidence="3" id="KW-1185">Reference proteome</keyword>
<dbReference type="PANTHER" id="PTHR30231">
    <property type="entry name" value="DNA POLYMERASE III SUBUNIT EPSILON"/>
    <property type="match status" value="1"/>
</dbReference>
<dbReference type="InterPro" id="IPR036397">
    <property type="entry name" value="RNaseH_sf"/>
</dbReference>
<dbReference type="GO" id="GO:0005829">
    <property type="term" value="C:cytosol"/>
    <property type="evidence" value="ECO:0007669"/>
    <property type="project" value="TreeGrafter"/>
</dbReference>
<dbReference type="Pfam" id="PF00929">
    <property type="entry name" value="RNase_T"/>
    <property type="match status" value="1"/>
</dbReference>
<dbReference type="InterPro" id="IPR013520">
    <property type="entry name" value="Ribonucl_H"/>
</dbReference>
<dbReference type="Proteomes" id="UP000289200">
    <property type="component" value="Unassembled WGS sequence"/>
</dbReference>
<dbReference type="InterPro" id="IPR012337">
    <property type="entry name" value="RNaseH-like_sf"/>
</dbReference>
<dbReference type="Gene3D" id="3.40.50.10190">
    <property type="entry name" value="BRCT domain"/>
    <property type="match status" value="1"/>
</dbReference>
<dbReference type="PROSITE" id="PS50172">
    <property type="entry name" value="BRCT"/>
    <property type="match status" value="1"/>
</dbReference>
<organism evidence="2 3">
    <name type="scientific">Rhodoplanes serenus</name>
    <dbReference type="NCBI Taxonomy" id="200615"/>
    <lineage>
        <taxon>Bacteria</taxon>
        <taxon>Pseudomonadati</taxon>
        <taxon>Pseudomonadota</taxon>
        <taxon>Alphaproteobacteria</taxon>
        <taxon>Hyphomicrobiales</taxon>
        <taxon>Nitrobacteraceae</taxon>
        <taxon>Rhodoplanes</taxon>
    </lineage>
</organism>
<gene>
    <name evidence="2" type="primary">polC_1</name>
    <name evidence="2" type="ORF">RHODGE_RHODGE_02701</name>
</gene>
<sequence length="304" mass="33003">MCIFLKSQAENSEGDVPMNFVAIDVETANADMASICSIGAVKFERGKIVGEWYSLVDPQDYFDGINVSIHGIDVDMVRGAPTYAEASRTLHDMLRDAVAVTHTHFDRVATHQASNRWAVAEPTCTWLDSARVARRTWAECASSGYGLADVCRLIGYEFQHHHALEDAKAAGHILLTAMQKTGLDLDGWLSRVRQPIDPSSSSAGAAIRRDGNPDGPLFGEVIVFTGALAIPRREAADLAASVGCEVDSGVTKKTTLLVVGDTDVQRLAGHEKSSKHRKAEELASKGFPIRIIRETDFRELVALA</sequence>
<dbReference type="GO" id="GO:0003676">
    <property type="term" value="F:nucleic acid binding"/>
    <property type="evidence" value="ECO:0007669"/>
    <property type="project" value="InterPro"/>
</dbReference>
<evidence type="ECO:0000259" key="1">
    <source>
        <dbReference type="PROSITE" id="PS50172"/>
    </source>
</evidence>
<reference evidence="3" key="1">
    <citation type="submission" date="2018-10" db="EMBL/GenBank/DDBJ databases">
        <authorList>
            <person name="Peiro R."/>
            <person name="Begona"/>
            <person name="Cbmso G."/>
            <person name="Lopez M."/>
            <person name="Gonzalez S."/>
            <person name="Sacristan E."/>
            <person name="Castillo E."/>
        </authorList>
    </citation>
    <scope>NUCLEOTIDE SEQUENCE [LARGE SCALE GENOMIC DNA]</scope>
</reference>
<dbReference type="GO" id="GO:0008408">
    <property type="term" value="F:3'-5' exonuclease activity"/>
    <property type="evidence" value="ECO:0007669"/>
    <property type="project" value="TreeGrafter"/>
</dbReference>
<dbReference type="SMART" id="SM00479">
    <property type="entry name" value="EXOIII"/>
    <property type="match status" value="1"/>
</dbReference>
<dbReference type="CDD" id="cd06130">
    <property type="entry name" value="DNA_pol_III_epsilon_like"/>
    <property type="match status" value="1"/>
</dbReference>
<evidence type="ECO:0000313" key="3">
    <source>
        <dbReference type="Proteomes" id="UP000289200"/>
    </source>
</evidence>
<dbReference type="Gene3D" id="3.30.420.10">
    <property type="entry name" value="Ribonuclease H-like superfamily/Ribonuclease H"/>
    <property type="match status" value="1"/>
</dbReference>
<proteinExistence type="predicted"/>
<feature type="domain" description="BRCT" evidence="1">
    <location>
        <begin position="212"/>
        <end position="304"/>
    </location>
</feature>
<evidence type="ECO:0000313" key="2">
    <source>
        <dbReference type="EMBL" id="VCU08943.1"/>
    </source>
</evidence>
<accession>A0A3S4DFC9</accession>
<comment type="caution">
    <text evidence="2">The sequence shown here is derived from an EMBL/GenBank/DDBJ whole genome shotgun (WGS) entry which is preliminary data.</text>
</comment>
<dbReference type="EMBL" id="UWOC01000148">
    <property type="protein sequence ID" value="VCU08943.1"/>
    <property type="molecule type" value="Genomic_DNA"/>
</dbReference>
<protein>
    <submittedName>
        <fullName evidence="2">DNA polymerase III PolC-type</fullName>
    </submittedName>
</protein>
<dbReference type="AlphaFoldDB" id="A0A3S4DFC9"/>